<reference evidence="2 3" key="1">
    <citation type="submission" date="2019-07" db="EMBL/GenBank/DDBJ databases">
        <title>Full genome sequence of Devosia sp. Gsoil 520.</title>
        <authorList>
            <person name="Im W.-T."/>
        </authorList>
    </citation>
    <scope>NUCLEOTIDE SEQUENCE [LARGE SCALE GENOMIC DNA]</scope>
    <source>
        <strain evidence="2 3">Gsoil 520</strain>
    </source>
</reference>
<sequence>MTTMIQTSPRLDPHLVYGVDAIVSAAMGIALLVLAEPLTQMAGWSLPSGFLWTIGLLLLPWAAFNAWIARTGHPAQGVVRGNIMGDIAWVGGSIALILLHAPSLSPLGLVLLAGQGIAVAGVLALKLAGARALA</sequence>
<protein>
    <submittedName>
        <fullName evidence="2">Uncharacterized protein</fullName>
    </submittedName>
</protein>
<evidence type="ECO:0000256" key="1">
    <source>
        <dbReference type="SAM" id="Phobius"/>
    </source>
</evidence>
<organism evidence="2 3">
    <name type="scientific">Devosia ginsengisoli</name>
    <dbReference type="NCBI Taxonomy" id="400770"/>
    <lineage>
        <taxon>Bacteria</taxon>
        <taxon>Pseudomonadati</taxon>
        <taxon>Pseudomonadota</taxon>
        <taxon>Alphaproteobacteria</taxon>
        <taxon>Hyphomicrobiales</taxon>
        <taxon>Devosiaceae</taxon>
        <taxon>Devosia</taxon>
    </lineage>
</organism>
<keyword evidence="3" id="KW-1185">Reference proteome</keyword>
<accession>A0A5B8LPB7</accession>
<proteinExistence type="predicted"/>
<feature type="transmembrane region" description="Helical" evidence="1">
    <location>
        <begin position="50"/>
        <end position="69"/>
    </location>
</feature>
<feature type="transmembrane region" description="Helical" evidence="1">
    <location>
        <begin position="15"/>
        <end position="35"/>
    </location>
</feature>
<keyword evidence="1" id="KW-1133">Transmembrane helix</keyword>
<feature type="transmembrane region" description="Helical" evidence="1">
    <location>
        <begin position="81"/>
        <end position="101"/>
    </location>
</feature>
<dbReference type="RefSeq" id="WP_146288753.1">
    <property type="nucleotide sequence ID" value="NZ_CP042304.1"/>
</dbReference>
<dbReference type="KEGG" id="dea:FPZ08_03815"/>
<dbReference type="EMBL" id="CP042304">
    <property type="protein sequence ID" value="QDZ09946.1"/>
    <property type="molecule type" value="Genomic_DNA"/>
</dbReference>
<dbReference type="AlphaFoldDB" id="A0A5B8LPB7"/>
<name>A0A5B8LPB7_9HYPH</name>
<feature type="transmembrane region" description="Helical" evidence="1">
    <location>
        <begin position="107"/>
        <end position="128"/>
    </location>
</feature>
<evidence type="ECO:0000313" key="2">
    <source>
        <dbReference type="EMBL" id="QDZ09946.1"/>
    </source>
</evidence>
<dbReference type="Proteomes" id="UP000315364">
    <property type="component" value="Chromosome"/>
</dbReference>
<dbReference type="OrthoDB" id="7950771at2"/>
<evidence type="ECO:0000313" key="3">
    <source>
        <dbReference type="Proteomes" id="UP000315364"/>
    </source>
</evidence>
<keyword evidence="1" id="KW-0472">Membrane</keyword>
<keyword evidence="1" id="KW-0812">Transmembrane</keyword>
<gene>
    <name evidence="2" type="ORF">FPZ08_03815</name>
</gene>